<comment type="caution">
    <text evidence="2">The sequence shown here is derived from an EMBL/GenBank/DDBJ whole genome shotgun (WGS) entry which is preliminary data.</text>
</comment>
<organism evidence="2 3">
    <name type="scientific">Deinococcus aerolatus</name>
    <dbReference type="NCBI Taxonomy" id="522487"/>
    <lineage>
        <taxon>Bacteria</taxon>
        <taxon>Thermotogati</taxon>
        <taxon>Deinococcota</taxon>
        <taxon>Deinococci</taxon>
        <taxon>Deinococcales</taxon>
        <taxon>Deinococcaceae</taxon>
        <taxon>Deinococcus</taxon>
    </lineage>
</organism>
<dbReference type="Pfam" id="PF13692">
    <property type="entry name" value="Glyco_trans_1_4"/>
    <property type="match status" value="1"/>
</dbReference>
<name>A0ABQ2GEA8_9DEIO</name>
<proteinExistence type="predicted"/>
<dbReference type="PANTHER" id="PTHR45947:SF3">
    <property type="entry name" value="SULFOQUINOVOSYL TRANSFERASE SQD2"/>
    <property type="match status" value="1"/>
</dbReference>
<evidence type="ECO:0000313" key="2">
    <source>
        <dbReference type="EMBL" id="GGL90126.1"/>
    </source>
</evidence>
<sequence>MEVKILLVNQYAIPPQQAGPMRHFTLARELVQLGHDVTIVASSFDHVTRQETRLRPHEKHQVELIDGVRFLWLRTPPYSGNGLARIWNMLVFTARVWQGMGAQSLGRPDVIIGSSPHLFGALGAEIRARHLRVPFVLEVRDLWPQSLVDLANMSERHPIVLALEVIERYLYRRARRIIALLPGASEPMVAKGAKRAKIVWIPNGVDLAILPASNASPQGAFTLMYAGTHGLANGLDLVLDGAKLLLQDTSSPKVRFILLGDGPNKAHLMERVRAEGLTNVEFLAAVPKNQVYALLQQAHGFLLILKDSPVFRWGVSPNKLFDYFAMGRPVLFGVNTPYNPVAESGAGLTFAPGDPAAFVAAVKELASRSVAERTAMGEAGQKHVREHYDFQRLALKLEATLQDVLRGEGTADVSQHGSSKT</sequence>
<gene>
    <name evidence="2" type="ORF">GCM10010840_30220</name>
</gene>
<protein>
    <submittedName>
        <fullName evidence="2">Glycosyltransferase WbuB</fullName>
    </submittedName>
</protein>
<keyword evidence="3" id="KW-1185">Reference proteome</keyword>
<dbReference type="InterPro" id="IPR050194">
    <property type="entry name" value="Glycosyltransferase_grp1"/>
</dbReference>
<dbReference type="EMBL" id="BMOL01000017">
    <property type="protein sequence ID" value="GGL90126.1"/>
    <property type="molecule type" value="Genomic_DNA"/>
</dbReference>
<dbReference type="Gene3D" id="3.40.50.2000">
    <property type="entry name" value="Glycogen Phosphorylase B"/>
    <property type="match status" value="2"/>
</dbReference>
<feature type="domain" description="Glycosyltransferase subfamily 4-like N-terminal" evidence="1">
    <location>
        <begin position="26"/>
        <end position="204"/>
    </location>
</feature>
<reference evidence="3" key="1">
    <citation type="journal article" date="2019" name="Int. J. Syst. Evol. Microbiol.">
        <title>The Global Catalogue of Microorganisms (GCM) 10K type strain sequencing project: providing services to taxonomists for standard genome sequencing and annotation.</title>
        <authorList>
            <consortium name="The Broad Institute Genomics Platform"/>
            <consortium name="The Broad Institute Genome Sequencing Center for Infectious Disease"/>
            <person name="Wu L."/>
            <person name="Ma J."/>
        </authorList>
    </citation>
    <scope>NUCLEOTIDE SEQUENCE [LARGE SCALE GENOMIC DNA]</scope>
    <source>
        <strain evidence="3">JCM 15442</strain>
    </source>
</reference>
<dbReference type="PANTHER" id="PTHR45947">
    <property type="entry name" value="SULFOQUINOVOSYL TRANSFERASE SQD2"/>
    <property type="match status" value="1"/>
</dbReference>
<evidence type="ECO:0000313" key="3">
    <source>
        <dbReference type="Proteomes" id="UP000639973"/>
    </source>
</evidence>
<evidence type="ECO:0000259" key="1">
    <source>
        <dbReference type="Pfam" id="PF13579"/>
    </source>
</evidence>
<dbReference type="SUPFAM" id="SSF53756">
    <property type="entry name" value="UDP-Glycosyltransferase/glycogen phosphorylase"/>
    <property type="match status" value="1"/>
</dbReference>
<accession>A0ABQ2GEA8</accession>
<dbReference type="CDD" id="cd03794">
    <property type="entry name" value="GT4_WbuB-like"/>
    <property type="match status" value="1"/>
</dbReference>
<dbReference type="Proteomes" id="UP000639973">
    <property type="component" value="Unassembled WGS sequence"/>
</dbReference>
<dbReference type="Pfam" id="PF13579">
    <property type="entry name" value="Glyco_trans_4_4"/>
    <property type="match status" value="1"/>
</dbReference>
<dbReference type="InterPro" id="IPR028098">
    <property type="entry name" value="Glyco_trans_4-like_N"/>
</dbReference>